<dbReference type="PANTHER" id="PTHR11593">
    <property type="entry name" value="60S RIBOSOMAL PROTEIN L17"/>
    <property type="match status" value="1"/>
</dbReference>
<accession>G7VDY1</accession>
<keyword evidence="5 6" id="KW-0687">Ribonucleoprotein</keyword>
<evidence type="ECO:0000256" key="2">
    <source>
        <dbReference type="ARBA" id="ARBA00022730"/>
    </source>
</evidence>
<sequence length="188" mass="21796">MGAVPRHQNFSLGDEEVVRLVFREYGVKITAEQIARAYAPEQRMSWKKSVEVARFIKGMTLRQARAWLEDVVRLKRPVPIRTFKKKQAHHAAPWEGWPVAKWPVKVARHYLKLLENLENNAKFRGLDVERVVIVHAAAHKGIRIPNIMPRAFGRATRFDEQTVNIELVAAELPREVVPKHYKLNLVKK</sequence>
<evidence type="ECO:0000313" key="10">
    <source>
        <dbReference type="Proteomes" id="UP000005867"/>
    </source>
</evidence>
<comment type="function">
    <text evidence="6">The globular domain of the protein is located near the polypeptide exit tunnel on the outside of the subunit, while an extended beta-hairpin is found that lines the wall of the exit tunnel in the center of the 70S ribosome.</text>
</comment>
<dbReference type="EMBL" id="CP003098">
    <property type="protein sequence ID" value="AET31563.1"/>
    <property type="molecule type" value="Genomic_DNA"/>
</dbReference>
<dbReference type="GO" id="GO:0019843">
    <property type="term" value="F:rRNA binding"/>
    <property type="evidence" value="ECO:0007669"/>
    <property type="project" value="UniProtKB-UniRule"/>
</dbReference>
<dbReference type="GeneID" id="11595900"/>
<keyword evidence="10" id="KW-1185">Reference proteome</keyword>
<evidence type="ECO:0000313" key="9">
    <source>
        <dbReference type="EMBL" id="AET31563.1"/>
    </source>
</evidence>
<evidence type="ECO:0000256" key="7">
    <source>
        <dbReference type="RuleBase" id="RU004005"/>
    </source>
</evidence>
<dbReference type="STRING" id="1104324.P186_0095"/>
<dbReference type="HOGENOM" id="CLU_083987_0_2_2"/>
<dbReference type="GO" id="GO:0002181">
    <property type="term" value="P:cytoplasmic translation"/>
    <property type="evidence" value="ECO:0007669"/>
    <property type="project" value="TreeGrafter"/>
</dbReference>
<dbReference type="SUPFAM" id="SSF54843">
    <property type="entry name" value="Ribosomal protein L22"/>
    <property type="match status" value="1"/>
</dbReference>
<protein>
    <recommendedName>
        <fullName evidence="6">Large ribosomal subunit protein uL22</fullName>
    </recommendedName>
</protein>
<dbReference type="eggNOG" id="arCOG04098">
    <property type="taxonomic scope" value="Archaea"/>
</dbReference>
<dbReference type="Proteomes" id="UP000005867">
    <property type="component" value="Chromosome"/>
</dbReference>
<proteinExistence type="inferred from homology"/>
<organism evidence="9 10">
    <name type="scientific">Pyrobaculum ferrireducens</name>
    <dbReference type="NCBI Taxonomy" id="1104324"/>
    <lineage>
        <taxon>Archaea</taxon>
        <taxon>Thermoproteota</taxon>
        <taxon>Thermoprotei</taxon>
        <taxon>Thermoproteales</taxon>
        <taxon>Thermoproteaceae</taxon>
        <taxon>Pyrobaculum</taxon>
    </lineage>
</organism>
<keyword evidence="4 6" id="KW-0689">Ribosomal protein</keyword>
<evidence type="ECO:0000256" key="4">
    <source>
        <dbReference type="ARBA" id="ARBA00022980"/>
    </source>
</evidence>
<evidence type="ECO:0000256" key="6">
    <source>
        <dbReference type="HAMAP-Rule" id="MF_01331"/>
    </source>
</evidence>
<dbReference type="InterPro" id="IPR057265">
    <property type="entry name" value="Ribosomal_uL22_arc-type"/>
</dbReference>
<evidence type="ECO:0000256" key="1">
    <source>
        <dbReference type="ARBA" id="ARBA00009451"/>
    </source>
</evidence>
<dbReference type="InterPro" id="IPR036394">
    <property type="entry name" value="Ribosomal_uL22_sf"/>
</dbReference>
<dbReference type="RefSeq" id="WP_014287394.1">
    <property type="nucleotide sequence ID" value="NC_016645.1"/>
</dbReference>
<dbReference type="NCBIfam" id="TIGR01038">
    <property type="entry name" value="uL22_arch_euk"/>
    <property type="match status" value="1"/>
</dbReference>
<dbReference type="HAMAP" id="MF_01331_A">
    <property type="entry name" value="Ribosomal_uL22_A"/>
    <property type="match status" value="1"/>
</dbReference>
<dbReference type="Pfam" id="PF00237">
    <property type="entry name" value="Ribosomal_L22"/>
    <property type="match status" value="1"/>
</dbReference>
<dbReference type="InterPro" id="IPR005721">
    <property type="entry name" value="Ribosomal_uL22_euk/arc"/>
</dbReference>
<gene>
    <name evidence="6" type="primary">rpl22</name>
    <name evidence="9" type="ORF">P186_0095</name>
</gene>
<dbReference type="Gene3D" id="3.90.470.10">
    <property type="entry name" value="Ribosomal protein L22/L17"/>
    <property type="match status" value="1"/>
</dbReference>
<comment type="similarity">
    <text evidence="1 6 7">Belongs to the universal ribosomal protein uL22 family.</text>
</comment>
<dbReference type="PANTHER" id="PTHR11593:SF10">
    <property type="entry name" value="60S RIBOSOMAL PROTEIN L17"/>
    <property type="match status" value="1"/>
</dbReference>
<evidence type="ECO:0000256" key="3">
    <source>
        <dbReference type="ARBA" id="ARBA00022884"/>
    </source>
</evidence>
<dbReference type="KEGG" id="pyr:P186_0095"/>
<keyword evidence="3 6" id="KW-0694">RNA-binding</keyword>
<keyword evidence="2 6" id="KW-0699">rRNA-binding</keyword>
<evidence type="ECO:0000256" key="5">
    <source>
        <dbReference type="ARBA" id="ARBA00023274"/>
    </source>
</evidence>
<dbReference type="InterPro" id="IPR001063">
    <property type="entry name" value="Ribosomal_uL22"/>
</dbReference>
<name>G7VDY1_9CREN</name>
<comment type="subunit">
    <text evidence="6 8">Part of the 50S ribosomal subunit.</text>
</comment>
<dbReference type="CDD" id="cd00336">
    <property type="entry name" value="Ribosomal_L22"/>
    <property type="match status" value="1"/>
</dbReference>
<evidence type="ECO:0000256" key="8">
    <source>
        <dbReference type="RuleBase" id="RU004007"/>
    </source>
</evidence>
<reference evidence="9 10" key="1">
    <citation type="journal article" date="2012" name="J. Bacteriol.">
        <title>Complete genome sequence of strain 1860, a crenarchaeon of the genus pyrobaculum able to grow with various electron acceptors.</title>
        <authorList>
            <person name="Mardanov A.V."/>
            <person name="Gumerov V.M."/>
            <person name="Slobodkina G.B."/>
            <person name="Beletsky A.V."/>
            <person name="Bonch-Osmolovskaya E.A."/>
            <person name="Ravin N.V."/>
            <person name="Skryabin K.G."/>
        </authorList>
    </citation>
    <scope>NUCLEOTIDE SEQUENCE [LARGE SCALE GENOMIC DNA]</scope>
    <source>
        <strain evidence="9 10">1860</strain>
    </source>
</reference>
<dbReference type="AlphaFoldDB" id="G7VDY1"/>
<comment type="function">
    <text evidence="6 8">This protein binds specifically to 23S rRNA. It makes multiple contacts with different domains of the 23S rRNA in the assembled 50S subunit and ribosome.</text>
</comment>
<dbReference type="NCBIfam" id="NF003260">
    <property type="entry name" value="PRK04223.1"/>
    <property type="match status" value="1"/>
</dbReference>
<dbReference type="GO" id="GO:0003735">
    <property type="term" value="F:structural constituent of ribosome"/>
    <property type="evidence" value="ECO:0007669"/>
    <property type="project" value="UniProtKB-UniRule"/>
</dbReference>
<dbReference type="GO" id="GO:0022625">
    <property type="term" value="C:cytosolic large ribosomal subunit"/>
    <property type="evidence" value="ECO:0007669"/>
    <property type="project" value="UniProtKB-UniRule"/>
</dbReference>